<accession>A0ABP2DK75</accession>
<evidence type="ECO:0000313" key="1">
    <source>
        <dbReference type="EMBL" id="EDT47637.1"/>
    </source>
</evidence>
<proteinExistence type="predicted"/>
<comment type="caution">
    <text evidence="1">The sequence shown here is derived from an EMBL/GenBank/DDBJ whole genome shotgun (WGS) entry which is preliminary data.</text>
</comment>
<dbReference type="EMBL" id="ABJK02000019">
    <property type="protein sequence ID" value="EDT47637.1"/>
    <property type="molecule type" value="Genomic_DNA"/>
</dbReference>
<reference evidence="1" key="2">
    <citation type="submission" date="2013-09" db="EMBL/GenBank/DDBJ databases">
        <title>Draft genome sequence of Streptococcus infantarius subsp. infantarius ATCC BAA-102.</title>
        <authorList>
            <person name="Sudarsanam P."/>
            <person name="Ley R."/>
            <person name="Guruge J."/>
            <person name="Turnbaugh P.J."/>
            <person name="Mahowald M."/>
            <person name="Liep D."/>
            <person name="Gordon J."/>
        </authorList>
    </citation>
    <scope>NUCLEOTIDE SEQUENCE</scope>
    <source>
        <strain evidence="1">ATCC BAA-102</strain>
    </source>
</reference>
<organism evidence="1 2">
    <name type="scientific">Streptococcus infantarius subsp. infantarius ATCC BAA-102</name>
    <dbReference type="NCBI Taxonomy" id="471872"/>
    <lineage>
        <taxon>Bacteria</taxon>
        <taxon>Bacillati</taxon>
        <taxon>Bacillota</taxon>
        <taxon>Bacilli</taxon>
        <taxon>Lactobacillales</taxon>
        <taxon>Streptococcaceae</taxon>
        <taxon>Streptococcus</taxon>
    </lineage>
</organism>
<name>A0ABP2DK75_9STRE</name>
<keyword evidence="2" id="KW-1185">Reference proteome</keyword>
<protein>
    <submittedName>
        <fullName evidence="1">Uncharacterized protein</fullName>
    </submittedName>
</protein>
<reference evidence="1" key="1">
    <citation type="submission" date="2008-03" db="EMBL/GenBank/DDBJ databases">
        <authorList>
            <person name="Fulton L."/>
            <person name="Clifton S."/>
            <person name="Fulton B."/>
            <person name="Xu J."/>
            <person name="Minx P."/>
            <person name="Pepin K.H."/>
            <person name="Johnson M."/>
            <person name="Thiruvilangam P."/>
            <person name="Bhonagiri V."/>
            <person name="Nash W.E."/>
            <person name="Mardis E.R."/>
            <person name="Wilson R.K."/>
        </authorList>
    </citation>
    <scope>NUCLEOTIDE SEQUENCE</scope>
    <source>
        <strain evidence="1">ATCC BAA-102</strain>
    </source>
</reference>
<evidence type="ECO:0000313" key="2">
    <source>
        <dbReference type="Proteomes" id="UP000005602"/>
    </source>
</evidence>
<sequence length="43" mass="4863">MLKVEERDIVSLFITQQTGTHVDIATVNGAMLLLKVSFKQQQM</sequence>
<dbReference type="Proteomes" id="UP000005602">
    <property type="component" value="Unassembled WGS sequence"/>
</dbReference>
<gene>
    <name evidence="1" type="ORF">STRINF_01000</name>
</gene>